<feature type="compositionally biased region" description="Pro residues" evidence="1">
    <location>
        <begin position="410"/>
        <end position="421"/>
    </location>
</feature>
<feature type="chain" id="PRO_5045529115" evidence="2">
    <location>
        <begin position="29"/>
        <end position="421"/>
    </location>
</feature>
<feature type="domain" description="SLH" evidence="3">
    <location>
        <begin position="56"/>
        <end position="119"/>
    </location>
</feature>
<dbReference type="InterPro" id="IPR001119">
    <property type="entry name" value="SLH_dom"/>
</dbReference>
<keyword evidence="5" id="KW-1185">Reference proteome</keyword>
<name>A0ABU3RKU2_9BACL</name>
<gene>
    <name evidence="4" type="ORF">RQP52_27930</name>
</gene>
<dbReference type="RefSeq" id="WP_315954896.1">
    <property type="nucleotide sequence ID" value="NZ_JAWCUD010000012.1"/>
</dbReference>
<evidence type="ECO:0000313" key="4">
    <source>
        <dbReference type="EMBL" id="MDU0204917.1"/>
    </source>
</evidence>
<reference evidence="4 5" key="1">
    <citation type="submission" date="2023-10" db="EMBL/GenBank/DDBJ databases">
        <title>Paenibacillus strain PFR10 Genome sequencing and assembly.</title>
        <authorList>
            <person name="Kim I."/>
        </authorList>
    </citation>
    <scope>NUCLEOTIDE SEQUENCE [LARGE SCALE GENOMIC DNA]</scope>
    <source>
        <strain evidence="4 5">PFR10</strain>
    </source>
</reference>
<feature type="signal peptide" evidence="2">
    <location>
        <begin position="1"/>
        <end position="28"/>
    </location>
</feature>
<proteinExistence type="predicted"/>
<evidence type="ECO:0000259" key="3">
    <source>
        <dbReference type="PROSITE" id="PS51272"/>
    </source>
</evidence>
<evidence type="ECO:0000256" key="1">
    <source>
        <dbReference type="SAM" id="MobiDB-lite"/>
    </source>
</evidence>
<dbReference type="Pfam" id="PF20316">
    <property type="entry name" value="DUF6612"/>
    <property type="match status" value="1"/>
</dbReference>
<dbReference type="InterPro" id="IPR046720">
    <property type="entry name" value="DUF6612"/>
</dbReference>
<dbReference type="Pfam" id="PF00395">
    <property type="entry name" value="SLH"/>
    <property type="match status" value="1"/>
</dbReference>
<comment type="caution">
    <text evidence="4">The sequence shown here is derived from an EMBL/GenBank/DDBJ whole genome shotgun (WGS) entry which is preliminary data.</text>
</comment>
<protein>
    <submittedName>
        <fullName evidence="4">S-layer homology domain-containing protein</fullName>
    </submittedName>
</protein>
<evidence type="ECO:0000313" key="5">
    <source>
        <dbReference type="Proteomes" id="UP001260980"/>
    </source>
</evidence>
<accession>A0ABU3RKU2</accession>
<dbReference type="Proteomes" id="UP001260980">
    <property type="component" value="Unassembled WGS sequence"/>
</dbReference>
<keyword evidence="2" id="KW-0732">Signal</keyword>
<sequence length="421" mass="45720">MHPIQRMSLLSTLGLTLALPTLSVSAAAADDSALITRGQFIKQITDELKLTPLNKQTVLPSDVSSDSPYANTVRIMRERRILQGYSDGTFRLDQAVSPAEASLILGRFLGLADSKASTVLKSDYSVDFSGQTAGITLDTAGAAIKKALANDPSVSSWLVADPTSPTDLKTFRGHMEMGMHILLHPNAGSPLNNLQTTVKSDISYNKDQGLHQSITTVAPGSDMVMKTINMEQYMVSQGTFMSMPNATNDGIEWFDMSKQVPFTFEQVMELQKKSMDISKTLVTPYFFYKDLGTTEKDGQKQRKVSIRGKLTNTADIVKTLSGLGGSQDAFKEVLNSPAIAGMSVSLSAVLTVDEQTKLPVSMDGDYIVEYGEDPNIPIEQVDMTMSMTYQDVNQPIDIQLPEEAKKAKPVPVPVPAPTPAQ</sequence>
<evidence type="ECO:0000256" key="2">
    <source>
        <dbReference type="SAM" id="SignalP"/>
    </source>
</evidence>
<feature type="region of interest" description="Disordered" evidence="1">
    <location>
        <begin position="402"/>
        <end position="421"/>
    </location>
</feature>
<organism evidence="4 5">
    <name type="scientific">Paenibacillus violae</name>
    <dbReference type="NCBI Taxonomy" id="3077234"/>
    <lineage>
        <taxon>Bacteria</taxon>
        <taxon>Bacillati</taxon>
        <taxon>Bacillota</taxon>
        <taxon>Bacilli</taxon>
        <taxon>Bacillales</taxon>
        <taxon>Paenibacillaceae</taxon>
        <taxon>Paenibacillus</taxon>
    </lineage>
</organism>
<dbReference type="PROSITE" id="PS51272">
    <property type="entry name" value="SLH"/>
    <property type="match status" value="1"/>
</dbReference>
<dbReference type="EMBL" id="JAWCUD010000012">
    <property type="protein sequence ID" value="MDU0204917.1"/>
    <property type="molecule type" value="Genomic_DNA"/>
</dbReference>